<reference evidence="2" key="2">
    <citation type="submission" date="2020-11" db="EMBL/GenBank/DDBJ databases">
        <authorList>
            <person name="McCartney M.A."/>
            <person name="Auch B."/>
            <person name="Kono T."/>
            <person name="Mallez S."/>
            <person name="Becker A."/>
            <person name="Gohl D.M."/>
            <person name="Silverstein K.A.T."/>
            <person name="Koren S."/>
            <person name="Bechman K.B."/>
            <person name="Herman A."/>
            <person name="Abrahante J.E."/>
            <person name="Garbe J."/>
        </authorList>
    </citation>
    <scope>NUCLEOTIDE SEQUENCE</scope>
    <source>
        <strain evidence="2">Duluth1</strain>
        <tissue evidence="2">Whole animal</tissue>
    </source>
</reference>
<evidence type="ECO:0000313" key="3">
    <source>
        <dbReference type="Proteomes" id="UP000828390"/>
    </source>
</evidence>
<protein>
    <submittedName>
        <fullName evidence="2">Uncharacterized protein</fullName>
    </submittedName>
</protein>
<accession>A0A9D4FDH6</accession>
<organism evidence="2 3">
    <name type="scientific">Dreissena polymorpha</name>
    <name type="common">Zebra mussel</name>
    <name type="synonym">Mytilus polymorpha</name>
    <dbReference type="NCBI Taxonomy" id="45954"/>
    <lineage>
        <taxon>Eukaryota</taxon>
        <taxon>Metazoa</taxon>
        <taxon>Spiralia</taxon>
        <taxon>Lophotrochozoa</taxon>
        <taxon>Mollusca</taxon>
        <taxon>Bivalvia</taxon>
        <taxon>Autobranchia</taxon>
        <taxon>Heteroconchia</taxon>
        <taxon>Euheterodonta</taxon>
        <taxon>Imparidentia</taxon>
        <taxon>Neoheterodontei</taxon>
        <taxon>Myida</taxon>
        <taxon>Dreissenoidea</taxon>
        <taxon>Dreissenidae</taxon>
        <taxon>Dreissena</taxon>
    </lineage>
</organism>
<feature type="region of interest" description="Disordered" evidence="1">
    <location>
        <begin position="1"/>
        <end position="22"/>
    </location>
</feature>
<evidence type="ECO:0000313" key="2">
    <source>
        <dbReference type="EMBL" id="KAH3796898.1"/>
    </source>
</evidence>
<gene>
    <name evidence="2" type="ORF">DPMN_150475</name>
</gene>
<dbReference type="EMBL" id="JAIWYP010000007">
    <property type="protein sequence ID" value="KAH3796898.1"/>
    <property type="molecule type" value="Genomic_DNA"/>
</dbReference>
<reference evidence="2" key="1">
    <citation type="journal article" date="2019" name="bioRxiv">
        <title>The Genome of the Zebra Mussel, Dreissena polymorpha: A Resource for Invasive Species Research.</title>
        <authorList>
            <person name="McCartney M.A."/>
            <person name="Auch B."/>
            <person name="Kono T."/>
            <person name="Mallez S."/>
            <person name="Zhang Y."/>
            <person name="Obille A."/>
            <person name="Becker A."/>
            <person name="Abrahante J.E."/>
            <person name="Garbe J."/>
            <person name="Badalamenti J.P."/>
            <person name="Herman A."/>
            <person name="Mangelson H."/>
            <person name="Liachko I."/>
            <person name="Sullivan S."/>
            <person name="Sone E.D."/>
            <person name="Koren S."/>
            <person name="Silverstein K.A.T."/>
            <person name="Beckman K.B."/>
            <person name="Gohl D.M."/>
        </authorList>
    </citation>
    <scope>NUCLEOTIDE SEQUENCE</scope>
    <source>
        <strain evidence="2">Duluth1</strain>
        <tissue evidence="2">Whole animal</tissue>
    </source>
</reference>
<name>A0A9D4FDH6_DREPO</name>
<comment type="caution">
    <text evidence="2">The sequence shown here is derived from an EMBL/GenBank/DDBJ whole genome shotgun (WGS) entry which is preliminary data.</text>
</comment>
<evidence type="ECO:0000256" key="1">
    <source>
        <dbReference type="SAM" id="MobiDB-lite"/>
    </source>
</evidence>
<keyword evidence="3" id="KW-1185">Reference proteome</keyword>
<dbReference type="Proteomes" id="UP000828390">
    <property type="component" value="Unassembled WGS sequence"/>
</dbReference>
<sequence length="72" mass="7896">MLTLLGGDVETNPGPPRSQKQRTLSFAEAAAKPTETIATPTSARDAQLNTSRSIQDNEVMCFLREMKCRSAR</sequence>
<dbReference type="AlphaFoldDB" id="A0A9D4FDH6"/>
<proteinExistence type="predicted"/>